<keyword evidence="2" id="KW-1185">Reference proteome</keyword>
<gene>
    <name evidence="1" type="ORF">K4L44_10505</name>
</gene>
<organism evidence="1 2">
    <name type="scientific">Halosquirtibacter laminarini</name>
    <dbReference type="NCBI Taxonomy" id="3374600"/>
    <lineage>
        <taxon>Bacteria</taxon>
        <taxon>Pseudomonadati</taxon>
        <taxon>Bacteroidota</taxon>
        <taxon>Bacteroidia</taxon>
        <taxon>Marinilabiliales</taxon>
        <taxon>Prolixibacteraceae</taxon>
        <taxon>Halosquirtibacter</taxon>
    </lineage>
</organism>
<evidence type="ECO:0000313" key="2">
    <source>
        <dbReference type="Proteomes" id="UP000826212"/>
    </source>
</evidence>
<accession>A0AC61NC29</accession>
<dbReference type="EMBL" id="CP081303">
    <property type="protein sequence ID" value="QZE13019.1"/>
    <property type="molecule type" value="Genomic_DNA"/>
</dbReference>
<evidence type="ECO:0000313" key="1">
    <source>
        <dbReference type="EMBL" id="QZE13019.1"/>
    </source>
</evidence>
<reference evidence="1" key="1">
    <citation type="submission" date="2021-08" db="EMBL/GenBank/DDBJ databases">
        <title>Novel anaerobic bacterium isolated from sea squirt in East Sea, Republic of Korea.</title>
        <authorList>
            <person name="Nguyen T.H."/>
            <person name="Li Z."/>
            <person name="Lee Y.-J."/>
            <person name="Ko J."/>
            <person name="Kim S.-G."/>
        </authorList>
    </citation>
    <scope>NUCLEOTIDE SEQUENCE</scope>
    <source>
        <strain evidence="1">KCTC 25031</strain>
    </source>
</reference>
<name>A0AC61NC29_9BACT</name>
<dbReference type="Proteomes" id="UP000826212">
    <property type="component" value="Chromosome"/>
</dbReference>
<proteinExistence type="predicted"/>
<protein>
    <submittedName>
        <fullName evidence="1">BlaI/MecI/CopY family transcriptional regulator</fullName>
    </submittedName>
</protein>
<sequence length="115" mass="13905">MKELTRAEEQVMLFLWDMDKAFVKQLVEMYEMPQPAYNTVSTIVRILERKGFVSYKAFGRSHQYFPIISKEEYKHSLGMRILRDYFNNSFIELNQFFMEKGEIKPDEFDKITNIR</sequence>